<comment type="caution">
    <text evidence="2">The sequence shown here is derived from an EMBL/GenBank/DDBJ whole genome shotgun (WGS) entry which is preliminary data.</text>
</comment>
<accession>A0A0C2RCU1</accession>
<dbReference type="Pfam" id="PF13365">
    <property type="entry name" value="Trypsin_2"/>
    <property type="match status" value="1"/>
</dbReference>
<dbReference type="SUPFAM" id="SSF50156">
    <property type="entry name" value="PDZ domain-like"/>
    <property type="match status" value="1"/>
</dbReference>
<dbReference type="PROSITE" id="PS50106">
    <property type="entry name" value="PDZ"/>
    <property type="match status" value="1"/>
</dbReference>
<sequence length="497" mass="55552">MILQEVKMKKLPILLKLLFIINLVFLNNIVLASSEASSAIFEKAKKAIVTIDTRIAVSAYDDTSSWTGTGFINDKNNGYIITNTHVVGGASIGTYFVTFYNGEQAEAKLIYYDIWQDYAVLKVESKDIPASATQIAFSNEIPKLNQKVFVVGNTEAKGFSFHTGYLSDLYNIEGLMPQCTYVINLNTTGGASGSPVLNDKIEAIGVLYGGGKTHSLALHGDYVARTLESLKNNKQPSRKHIGIISELYSLNKAVRHHNFPKEEMDKYINKFPDSRNRVISVKAVLAGSPAEKSLKAGDIIWAVNDKELGGNLALFDREMDNFKGIAIKLTIFRDGKKLEQAVDLYDVNNNKIAKMINFGGAVFFEADDYFSNKSGIPLKALSIASVQSGSSFSSIPTFFTKDYKNVYRLQIFEMKDLALSNLEDLVKFLPAITKEKFITVRFKNYQPYYANFGYNELISSHDDMIADVTLDSIDTKPYILKYNTVSHDWDMENIKLQ</sequence>
<dbReference type="SUPFAM" id="SSF50494">
    <property type="entry name" value="Trypsin-like serine proteases"/>
    <property type="match status" value="1"/>
</dbReference>
<dbReference type="PANTHER" id="PTHR46366">
    <property type="entry name" value="PRO-APOPTOTIC SERINE PROTEASE NMA111"/>
    <property type="match status" value="1"/>
</dbReference>
<protein>
    <submittedName>
        <fullName evidence="2">DNA polymerase III subunit delta</fullName>
    </submittedName>
</protein>
<dbReference type="InterPro" id="IPR036034">
    <property type="entry name" value="PDZ_sf"/>
</dbReference>
<dbReference type="PRINTS" id="PR00834">
    <property type="entry name" value="PROTEASES2C"/>
</dbReference>
<dbReference type="AlphaFoldDB" id="A0A0C2RCU1"/>
<dbReference type="GO" id="GO:0006508">
    <property type="term" value="P:proteolysis"/>
    <property type="evidence" value="ECO:0007669"/>
    <property type="project" value="InterPro"/>
</dbReference>
<dbReference type="InterPro" id="IPR009003">
    <property type="entry name" value="Peptidase_S1_PA"/>
</dbReference>
<evidence type="ECO:0000259" key="1">
    <source>
        <dbReference type="PROSITE" id="PS50106"/>
    </source>
</evidence>
<feature type="domain" description="PDZ" evidence="1">
    <location>
        <begin position="279"/>
        <end position="308"/>
    </location>
</feature>
<dbReference type="InterPro" id="IPR001478">
    <property type="entry name" value="PDZ"/>
</dbReference>
<dbReference type="Proteomes" id="UP000031952">
    <property type="component" value="Unassembled WGS sequence"/>
</dbReference>
<dbReference type="GO" id="GO:0004252">
    <property type="term" value="F:serine-type endopeptidase activity"/>
    <property type="evidence" value="ECO:0007669"/>
    <property type="project" value="InterPro"/>
</dbReference>
<organism evidence="2 3">
    <name type="scientific">Rickettsia asembonensis</name>
    <dbReference type="NCBI Taxonomy" id="1068590"/>
    <lineage>
        <taxon>Bacteria</taxon>
        <taxon>Pseudomonadati</taxon>
        <taxon>Pseudomonadota</taxon>
        <taxon>Alphaproteobacteria</taxon>
        <taxon>Rickettsiales</taxon>
        <taxon>Rickettsiaceae</taxon>
        <taxon>Rickettsieae</taxon>
        <taxon>Rickettsia</taxon>
        <taxon>spotted fever group</taxon>
    </lineage>
</organism>
<evidence type="ECO:0000313" key="3">
    <source>
        <dbReference type="Proteomes" id="UP000031952"/>
    </source>
</evidence>
<dbReference type="InterPro" id="IPR001940">
    <property type="entry name" value="Peptidase_S1C"/>
</dbReference>
<dbReference type="InterPro" id="IPR043504">
    <property type="entry name" value="Peptidase_S1_PA_chymotrypsin"/>
</dbReference>
<dbReference type="PANTHER" id="PTHR46366:SF1">
    <property type="entry name" value="PDZ DOMAIN-CONTAINING PROTEIN C1685.05"/>
    <property type="match status" value="1"/>
</dbReference>
<dbReference type="EMBL" id="JWSW01000034">
    <property type="protein sequence ID" value="KIJ88645.1"/>
    <property type="molecule type" value="Genomic_DNA"/>
</dbReference>
<reference evidence="2 3" key="1">
    <citation type="submission" date="2014-12" db="EMBL/GenBank/DDBJ databases">
        <title>Whole genome sequence of Candidatus Rickettsia asemboensis strain NMRCii isolated from cat fleas in west Kenya.</title>
        <authorList>
            <person name="Jima D."/>
            <person name="Luce-Fedrow A."/>
            <person name="Yang Y."/>
            <person name="Maina A.N."/>
            <person name="Snesrud E.C."/>
            <person name="Jarman R.G."/>
            <person name="Richards A.L."/>
            <person name="Hang J."/>
        </authorList>
    </citation>
    <scope>NUCLEOTIDE SEQUENCE [LARGE SCALE GENOMIC DNA]</scope>
    <source>
        <strain evidence="2 3">NMRCii</strain>
    </source>
</reference>
<proteinExistence type="predicted"/>
<dbReference type="Gene3D" id="2.30.42.10">
    <property type="match status" value="1"/>
</dbReference>
<gene>
    <name evidence="2" type="ORF">SB78_04495</name>
</gene>
<evidence type="ECO:0000313" key="2">
    <source>
        <dbReference type="EMBL" id="KIJ88645.1"/>
    </source>
</evidence>
<dbReference type="Gene3D" id="2.40.10.10">
    <property type="entry name" value="Trypsin-like serine proteases"/>
    <property type="match status" value="2"/>
</dbReference>
<keyword evidence="3" id="KW-1185">Reference proteome</keyword>
<name>A0A0C2RCU1_9RICK</name>
<dbReference type="Pfam" id="PF00595">
    <property type="entry name" value="PDZ"/>
    <property type="match status" value="1"/>
</dbReference>
<dbReference type="RefSeq" id="WP_041078923.1">
    <property type="nucleotide sequence ID" value="NZ_CP116496.1"/>
</dbReference>